<dbReference type="GO" id="GO:0003676">
    <property type="term" value="F:nucleic acid binding"/>
    <property type="evidence" value="ECO:0007669"/>
    <property type="project" value="InterPro"/>
</dbReference>
<evidence type="ECO:0000259" key="1">
    <source>
        <dbReference type="Pfam" id="PF13456"/>
    </source>
</evidence>
<dbReference type="GO" id="GO:0004523">
    <property type="term" value="F:RNA-DNA hybrid ribonuclease activity"/>
    <property type="evidence" value="ECO:0007669"/>
    <property type="project" value="InterPro"/>
</dbReference>
<dbReference type="EMBL" id="JXTC01000659">
    <property type="protein sequence ID" value="PON41511.1"/>
    <property type="molecule type" value="Genomic_DNA"/>
</dbReference>
<organism evidence="2 3">
    <name type="scientific">Trema orientale</name>
    <name type="common">Charcoal tree</name>
    <name type="synonym">Celtis orientalis</name>
    <dbReference type="NCBI Taxonomy" id="63057"/>
    <lineage>
        <taxon>Eukaryota</taxon>
        <taxon>Viridiplantae</taxon>
        <taxon>Streptophyta</taxon>
        <taxon>Embryophyta</taxon>
        <taxon>Tracheophyta</taxon>
        <taxon>Spermatophyta</taxon>
        <taxon>Magnoliopsida</taxon>
        <taxon>eudicotyledons</taxon>
        <taxon>Gunneridae</taxon>
        <taxon>Pentapetalae</taxon>
        <taxon>rosids</taxon>
        <taxon>fabids</taxon>
        <taxon>Rosales</taxon>
        <taxon>Cannabaceae</taxon>
        <taxon>Trema</taxon>
    </lineage>
</organism>
<reference evidence="3" key="1">
    <citation type="submission" date="2016-06" db="EMBL/GenBank/DDBJ databases">
        <title>Parallel loss of symbiosis genes in relatives of nitrogen-fixing non-legume Parasponia.</title>
        <authorList>
            <person name="Van Velzen R."/>
            <person name="Holmer R."/>
            <person name="Bu F."/>
            <person name="Rutten L."/>
            <person name="Van Zeijl A."/>
            <person name="Liu W."/>
            <person name="Santuari L."/>
            <person name="Cao Q."/>
            <person name="Sharma T."/>
            <person name="Shen D."/>
            <person name="Roswanjaya Y."/>
            <person name="Wardhani T."/>
            <person name="Kalhor M.S."/>
            <person name="Jansen J."/>
            <person name="Van den Hoogen J."/>
            <person name="Gungor B."/>
            <person name="Hartog M."/>
            <person name="Hontelez J."/>
            <person name="Verver J."/>
            <person name="Yang W.-C."/>
            <person name="Schijlen E."/>
            <person name="Repin R."/>
            <person name="Schilthuizen M."/>
            <person name="Schranz E."/>
            <person name="Heidstra R."/>
            <person name="Miyata K."/>
            <person name="Fedorova E."/>
            <person name="Kohlen W."/>
            <person name="Bisseling T."/>
            <person name="Smit S."/>
            <person name="Geurts R."/>
        </authorList>
    </citation>
    <scope>NUCLEOTIDE SEQUENCE [LARGE SCALE GENOMIC DNA]</scope>
    <source>
        <strain evidence="3">cv. RG33-2</strain>
    </source>
</reference>
<dbReference type="OrthoDB" id="1022535at2759"/>
<evidence type="ECO:0000313" key="2">
    <source>
        <dbReference type="EMBL" id="PON41511.1"/>
    </source>
</evidence>
<dbReference type="Pfam" id="PF13456">
    <property type="entry name" value="RVT_3"/>
    <property type="match status" value="1"/>
</dbReference>
<dbReference type="Proteomes" id="UP000237000">
    <property type="component" value="Unassembled WGS sequence"/>
</dbReference>
<gene>
    <name evidence="2" type="ORF">TorRG33x02_337950</name>
</gene>
<name>A0A2P5AYB5_TREOI</name>
<accession>A0A2P5AYB5</accession>
<protein>
    <recommendedName>
        <fullName evidence="1">RNase H type-1 domain-containing protein</fullName>
    </recommendedName>
</protein>
<dbReference type="AlphaFoldDB" id="A0A2P5AYB5"/>
<comment type="caution">
    <text evidence="2">The sequence shown here is derived from an EMBL/GenBank/DDBJ whole genome shotgun (WGS) entry which is preliminary data.</text>
</comment>
<feature type="domain" description="RNase H type-1" evidence="1">
    <location>
        <begin position="3"/>
        <end position="57"/>
    </location>
</feature>
<dbReference type="InParanoid" id="A0A2P5AYB5"/>
<evidence type="ECO:0000313" key="3">
    <source>
        <dbReference type="Proteomes" id="UP000237000"/>
    </source>
</evidence>
<dbReference type="InterPro" id="IPR002156">
    <property type="entry name" value="RNaseH_domain"/>
</dbReference>
<sequence>MVVAAATWRISGCCDAFLAECFAVREGLHLCVDLDLPVHLVETDACNVVKAIRSPQPLVLESSIIADILHLAS</sequence>
<proteinExistence type="predicted"/>
<keyword evidence="3" id="KW-1185">Reference proteome</keyword>